<keyword evidence="5 6" id="KW-0472">Membrane</keyword>
<feature type="transmembrane region" description="Helical" evidence="6">
    <location>
        <begin position="7"/>
        <end position="26"/>
    </location>
</feature>
<dbReference type="Proteomes" id="UP000293568">
    <property type="component" value="Chromosome"/>
</dbReference>
<accession>A0A4P6EY07</accession>
<evidence type="ECO:0000313" key="8">
    <source>
        <dbReference type="Proteomes" id="UP000293568"/>
    </source>
</evidence>
<dbReference type="Pfam" id="PF03899">
    <property type="entry name" value="ATP-synt_I"/>
    <property type="match status" value="1"/>
</dbReference>
<evidence type="ECO:0000256" key="1">
    <source>
        <dbReference type="ARBA" id="ARBA00004651"/>
    </source>
</evidence>
<proteinExistence type="predicted"/>
<feature type="transmembrane region" description="Helical" evidence="6">
    <location>
        <begin position="32"/>
        <end position="50"/>
    </location>
</feature>
<protein>
    <submittedName>
        <fullName evidence="7">ATP synthase subunit I</fullName>
    </submittedName>
</protein>
<sequence>MDKLMKTAVRIALCVAVACLIIWAAVPDLRTVSLGFLLGLAGSLMNAFLLKRRVEFIALRAAGGDTRKRRGIGLSSRIATVLFVAMMAYRFPEKFNMPAALIGSALLPIVILVAASIQNKNLTNGKG</sequence>
<evidence type="ECO:0000256" key="4">
    <source>
        <dbReference type="ARBA" id="ARBA00022989"/>
    </source>
</evidence>
<evidence type="ECO:0000256" key="3">
    <source>
        <dbReference type="ARBA" id="ARBA00022692"/>
    </source>
</evidence>
<dbReference type="InterPro" id="IPR005598">
    <property type="entry name" value="ATP_synth_I"/>
</dbReference>
<dbReference type="EMBL" id="CP035492">
    <property type="protein sequence ID" value="QAY67706.1"/>
    <property type="molecule type" value="Genomic_DNA"/>
</dbReference>
<evidence type="ECO:0000313" key="7">
    <source>
        <dbReference type="EMBL" id="QAY67706.1"/>
    </source>
</evidence>
<dbReference type="AlphaFoldDB" id="A0A4P6EY07"/>
<keyword evidence="2" id="KW-1003">Cell membrane</keyword>
<keyword evidence="3 6" id="KW-0812">Transmembrane</keyword>
<evidence type="ECO:0000256" key="5">
    <source>
        <dbReference type="ARBA" id="ARBA00023136"/>
    </source>
</evidence>
<feature type="transmembrane region" description="Helical" evidence="6">
    <location>
        <begin position="97"/>
        <end position="117"/>
    </location>
</feature>
<comment type="subcellular location">
    <subcellularLocation>
        <location evidence="1">Cell membrane</location>
        <topology evidence="1">Multi-pass membrane protein</topology>
    </subcellularLocation>
</comment>
<keyword evidence="4 6" id="KW-1133">Transmembrane helix</keyword>
<gene>
    <name evidence="7" type="ORF">ET464_16275</name>
</gene>
<evidence type="ECO:0000256" key="6">
    <source>
        <dbReference type="SAM" id="Phobius"/>
    </source>
</evidence>
<evidence type="ECO:0000256" key="2">
    <source>
        <dbReference type="ARBA" id="ARBA00022475"/>
    </source>
</evidence>
<dbReference type="GO" id="GO:0005886">
    <property type="term" value="C:plasma membrane"/>
    <property type="evidence" value="ECO:0007669"/>
    <property type="project" value="UniProtKB-SubCell"/>
</dbReference>
<organism evidence="7 8">
    <name type="scientific">Paenibacillus protaetiae</name>
    <dbReference type="NCBI Taxonomy" id="2509456"/>
    <lineage>
        <taxon>Bacteria</taxon>
        <taxon>Bacillati</taxon>
        <taxon>Bacillota</taxon>
        <taxon>Bacilli</taxon>
        <taxon>Bacillales</taxon>
        <taxon>Paenibacillaceae</taxon>
        <taxon>Paenibacillus</taxon>
    </lineage>
</organism>
<name>A0A4P6EY07_9BACL</name>
<dbReference type="RefSeq" id="WP_129442726.1">
    <property type="nucleotide sequence ID" value="NZ_CP035492.1"/>
</dbReference>
<reference evidence="7 8" key="1">
    <citation type="submission" date="2019-01" db="EMBL/GenBank/DDBJ databases">
        <title>Genome sequencing of strain FW100M-2.</title>
        <authorList>
            <person name="Heo J."/>
            <person name="Kim S.-J."/>
            <person name="Kim J.-S."/>
            <person name="Hong S.-B."/>
            <person name="Kwon S.-W."/>
        </authorList>
    </citation>
    <scope>NUCLEOTIDE SEQUENCE [LARGE SCALE GENOMIC DNA]</scope>
    <source>
        <strain evidence="7 8">FW100M-2</strain>
    </source>
</reference>
<dbReference type="KEGG" id="pprt:ET464_16275"/>
<keyword evidence="8" id="KW-1185">Reference proteome</keyword>
<feature type="transmembrane region" description="Helical" evidence="6">
    <location>
        <begin position="71"/>
        <end position="91"/>
    </location>
</feature>
<dbReference type="OrthoDB" id="2663723at2"/>